<dbReference type="Pfam" id="PF08877">
    <property type="entry name" value="MepB-like"/>
    <property type="match status" value="1"/>
</dbReference>
<accession>A0A078M9M8</accession>
<dbReference type="HOGENOM" id="CLU_2479639_0_0_9"/>
<dbReference type="AlphaFoldDB" id="A0A078M9M8"/>
<reference evidence="1" key="1">
    <citation type="submission" date="2014-07" db="EMBL/GenBank/DDBJ databases">
        <authorList>
            <person name="Urmite Genomes Urmite Genomes"/>
        </authorList>
    </citation>
    <scope>NUCLEOTIDE SEQUENCE</scope>
    <source>
        <strain evidence="1">13S34_air</strain>
    </source>
</reference>
<evidence type="ECO:0000313" key="1">
    <source>
        <dbReference type="EMBL" id="CEA04108.1"/>
    </source>
</evidence>
<name>A0A078M9M8_9BACL</name>
<organism evidence="1">
    <name type="scientific">Metalysinibacillus saudimassiliensis</name>
    <dbReference type="NCBI Taxonomy" id="1461583"/>
    <lineage>
        <taxon>Bacteria</taxon>
        <taxon>Bacillati</taxon>
        <taxon>Bacillota</taxon>
        <taxon>Bacilli</taxon>
        <taxon>Bacillales</taxon>
        <taxon>Caryophanaceae</taxon>
        <taxon>Metalysinibacillus</taxon>
    </lineage>
</organism>
<sequence length="87" mass="10262">MLEGLWLKERFPQLETIQQEPQNVAYEGCTFTVEGIRYRSRLAKRTTKKVGYFVAFWEKDPAEVNQAFYANSSPDYLLIFTEEGRLF</sequence>
<dbReference type="InterPro" id="IPR038231">
    <property type="entry name" value="MepB-like_sf"/>
</dbReference>
<proteinExistence type="predicted"/>
<dbReference type="InterPro" id="IPR011235">
    <property type="entry name" value="MepB-like"/>
</dbReference>
<protein>
    <submittedName>
        <fullName evidence="1">MepB protein</fullName>
    </submittedName>
</protein>
<dbReference type="EMBL" id="LN483075">
    <property type="protein sequence ID" value="CEA04108.1"/>
    <property type="molecule type" value="Genomic_DNA"/>
</dbReference>
<dbReference type="PATRIC" id="fig|1461583.4.peg.1749"/>
<gene>
    <name evidence="1" type="ORF">BN1050_01825</name>
</gene>
<dbReference type="Gene3D" id="3.40.1350.140">
    <property type="entry name" value="MepB-like"/>
    <property type="match status" value="1"/>
</dbReference>